<keyword evidence="6" id="KW-1185">Reference proteome</keyword>
<dbReference type="Proteomes" id="UP000325292">
    <property type="component" value="Chromosome"/>
</dbReference>
<keyword evidence="3" id="KW-0808">Transferase</keyword>
<evidence type="ECO:0000313" key="5">
    <source>
        <dbReference type="EMBL" id="AUW93532.1"/>
    </source>
</evidence>
<accession>A0ABM6RQ49</accession>
<reference evidence="5 6" key="1">
    <citation type="journal article" date="2019" name="Sci. Rep.">
        <title>Sulfobacillus thermotolerans: new insights into resistance and metabolic capacities of acidophilic chemolithotrophs.</title>
        <authorList>
            <person name="Panyushkina A.E."/>
            <person name="Babenko V.V."/>
            <person name="Nikitina A.S."/>
            <person name="Selezneva O.V."/>
            <person name="Tsaplina I.A."/>
            <person name="Letarova M.A."/>
            <person name="Kostryukova E.S."/>
            <person name="Letarov A.V."/>
        </authorList>
    </citation>
    <scope>NUCLEOTIDE SEQUENCE [LARGE SCALE GENOMIC DNA]</scope>
    <source>
        <strain evidence="5 6">Kr1</strain>
    </source>
</reference>
<dbReference type="SUPFAM" id="SSF53756">
    <property type="entry name" value="UDP-Glycosyltransferase/glycogen phosphorylase"/>
    <property type="match status" value="1"/>
</dbReference>
<dbReference type="InterPro" id="IPR050519">
    <property type="entry name" value="Glycosyltransf_28_UgtP"/>
</dbReference>
<feature type="domain" description="Diacylglycerol glucosyltransferase N-terminal" evidence="4">
    <location>
        <begin position="14"/>
        <end position="173"/>
    </location>
</feature>
<dbReference type="PANTHER" id="PTHR43025:SF3">
    <property type="entry name" value="MONOGALACTOSYLDIACYLGLYCEROL SYNTHASE 1, CHLOROPLASTIC"/>
    <property type="match status" value="1"/>
</dbReference>
<keyword evidence="2" id="KW-0328">Glycosyltransferase</keyword>
<comment type="similarity">
    <text evidence="1">Belongs to the glycosyltransferase 28 family.</text>
</comment>
<protein>
    <submittedName>
        <fullName evidence="5">Galactosyldiacylglycerol synthase</fullName>
    </submittedName>
</protein>
<name>A0ABM6RQ49_9FIRM</name>
<evidence type="ECO:0000256" key="3">
    <source>
        <dbReference type="ARBA" id="ARBA00022679"/>
    </source>
</evidence>
<dbReference type="Pfam" id="PF06925">
    <property type="entry name" value="MGDG_synth"/>
    <property type="match status" value="1"/>
</dbReference>
<gene>
    <name evidence="5" type="ORF">BXT84_05895</name>
</gene>
<organism evidence="5 6">
    <name type="scientific">Sulfobacillus thermotolerans</name>
    <dbReference type="NCBI Taxonomy" id="338644"/>
    <lineage>
        <taxon>Bacteria</taxon>
        <taxon>Bacillati</taxon>
        <taxon>Bacillota</taxon>
        <taxon>Clostridia</taxon>
        <taxon>Eubacteriales</taxon>
        <taxon>Clostridiales Family XVII. Incertae Sedis</taxon>
        <taxon>Sulfobacillus</taxon>
    </lineage>
</organism>
<proteinExistence type="inferred from homology"/>
<evidence type="ECO:0000313" key="6">
    <source>
        <dbReference type="Proteomes" id="UP000325292"/>
    </source>
</evidence>
<evidence type="ECO:0000259" key="4">
    <source>
        <dbReference type="Pfam" id="PF06925"/>
    </source>
</evidence>
<dbReference type="PANTHER" id="PTHR43025">
    <property type="entry name" value="MONOGALACTOSYLDIACYLGLYCEROL SYNTHASE"/>
    <property type="match status" value="1"/>
</dbReference>
<dbReference type="EMBL" id="CP019454">
    <property type="protein sequence ID" value="AUW93532.1"/>
    <property type="molecule type" value="Genomic_DNA"/>
</dbReference>
<evidence type="ECO:0000256" key="2">
    <source>
        <dbReference type="ARBA" id="ARBA00022676"/>
    </source>
</evidence>
<dbReference type="Gene3D" id="3.40.50.2000">
    <property type="entry name" value="Glycogen Phosphorylase B"/>
    <property type="match status" value="1"/>
</dbReference>
<dbReference type="InterPro" id="IPR009695">
    <property type="entry name" value="Diacylglyc_glucosyltr_N"/>
</dbReference>
<sequence length="351" mass="39999">MRVLIASLPIGTGHDIAARALAEACLQRGMAVEFSEHLVGRARIETGLYFWALKYLPKQYGGVFRWEDRTGYHWEGHRRHWMQTGKEVLSHVYDIYHPDVILATHPFALNAWAGVKSKKRPFKLVGVLTDLSVHRFWYEPMADAYTVWFPEQVADLTRFGVDANRVWQTGIPIRSSFRDPAWELPLYAKDPIVLLGGGLGMGPYYRILRKLSEIDYPVVAVCGHNEKLHWHLDQKTWPDTVSIVGYVEKMPLLLRHSRLVVGKPGGVTAAEVAQSRVPWILTHWIAGQEEANRDRLVGHNMAVRGDKGQLAARVKELLPEDSPKRQEIIHAQEKWARPHAAQAIALRLQEL</sequence>
<evidence type="ECO:0000256" key="1">
    <source>
        <dbReference type="ARBA" id="ARBA00006962"/>
    </source>
</evidence>